<dbReference type="PANTHER" id="PTHR12044">
    <property type="entry name" value="BCL2 INTERACTING MEDIATOR OF CELL DEATH"/>
    <property type="match status" value="1"/>
</dbReference>
<dbReference type="EMBL" id="JAHRIM010083989">
    <property type="protein sequence ID" value="MEQ2276029.1"/>
    <property type="molecule type" value="Genomic_DNA"/>
</dbReference>
<organism evidence="1 2">
    <name type="scientific">Xenotaenia resolanae</name>
    <dbReference type="NCBI Taxonomy" id="208358"/>
    <lineage>
        <taxon>Eukaryota</taxon>
        <taxon>Metazoa</taxon>
        <taxon>Chordata</taxon>
        <taxon>Craniata</taxon>
        <taxon>Vertebrata</taxon>
        <taxon>Euteleostomi</taxon>
        <taxon>Actinopterygii</taxon>
        <taxon>Neopterygii</taxon>
        <taxon>Teleostei</taxon>
        <taxon>Neoteleostei</taxon>
        <taxon>Acanthomorphata</taxon>
        <taxon>Ovalentaria</taxon>
        <taxon>Atherinomorphae</taxon>
        <taxon>Cyprinodontiformes</taxon>
        <taxon>Goodeidae</taxon>
        <taxon>Xenotaenia</taxon>
    </lineage>
</organism>
<keyword evidence="2" id="KW-1185">Reference proteome</keyword>
<accession>A0ABV0X3W6</accession>
<sequence length="123" mass="13399">MAGADIVYEQVHFRHDPKWSVRLRSAEGGGLLLCLACAIEMMEAEEMASVRKCFALSSMSGILRSSAGALRELFRQDHRVTLHFITTLLAGSDTAPSNQLRGRAVPCHSDRCAVGALVEKKQG</sequence>
<gene>
    <name evidence="1" type="ORF">XENORESO_016102</name>
</gene>
<reference evidence="1 2" key="1">
    <citation type="submission" date="2021-06" db="EMBL/GenBank/DDBJ databases">
        <authorList>
            <person name="Palmer J.M."/>
        </authorList>
    </citation>
    <scope>NUCLEOTIDE SEQUENCE [LARGE SCALE GENOMIC DNA]</scope>
    <source>
        <strain evidence="1 2">XR_2019</strain>
        <tissue evidence="1">Muscle</tissue>
    </source>
</reference>
<dbReference type="PANTHER" id="PTHR12044:SF14">
    <property type="entry name" value="MEIOTIC DOUBLE-STRANDED BREAK FORMATION PROTEIN 1"/>
    <property type="match status" value="1"/>
</dbReference>
<evidence type="ECO:0000313" key="1">
    <source>
        <dbReference type="EMBL" id="MEQ2276029.1"/>
    </source>
</evidence>
<proteinExistence type="predicted"/>
<dbReference type="Proteomes" id="UP001444071">
    <property type="component" value="Unassembled WGS sequence"/>
</dbReference>
<evidence type="ECO:0000313" key="2">
    <source>
        <dbReference type="Proteomes" id="UP001444071"/>
    </source>
</evidence>
<dbReference type="InterPro" id="IPR052133">
    <property type="entry name" value="Immune_Signaling-Apoptosis_Reg"/>
</dbReference>
<protein>
    <submittedName>
        <fullName evidence="1">Uncharacterized protein</fullName>
    </submittedName>
</protein>
<name>A0ABV0X3W6_9TELE</name>
<comment type="caution">
    <text evidence="1">The sequence shown here is derived from an EMBL/GenBank/DDBJ whole genome shotgun (WGS) entry which is preliminary data.</text>
</comment>